<dbReference type="Proteomes" id="UP000028712">
    <property type="component" value="Unassembled WGS sequence"/>
</dbReference>
<dbReference type="EMBL" id="JPRM01000027">
    <property type="protein sequence ID" value="KFF13739.1"/>
    <property type="molecule type" value="Genomic_DNA"/>
</dbReference>
<keyword evidence="5" id="KW-1185">Reference proteome</keyword>
<dbReference type="AlphaFoldDB" id="A0A086AAM5"/>
<feature type="compositionally biased region" description="Basic residues" evidence="1">
    <location>
        <begin position="256"/>
        <end position="267"/>
    </location>
</feature>
<evidence type="ECO:0000313" key="2">
    <source>
        <dbReference type="EMBL" id="KFF13739.1"/>
    </source>
</evidence>
<dbReference type="EMBL" id="MUGY01000002">
    <property type="protein sequence ID" value="OXA97777.1"/>
    <property type="molecule type" value="Genomic_DNA"/>
</dbReference>
<feature type="region of interest" description="Disordered" evidence="1">
    <location>
        <begin position="220"/>
        <end position="267"/>
    </location>
</feature>
<name>A0A086AAM5_FLAHY</name>
<evidence type="ECO:0008006" key="6">
    <source>
        <dbReference type="Google" id="ProtNLM"/>
    </source>
</evidence>
<evidence type="ECO:0000313" key="5">
    <source>
        <dbReference type="Proteomes" id="UP000198424"/>
    </source>
</evidence>
<dbReference type="Proteomes" id="UP000198424">
    <property type="component" value="Unassembled WGS sequence"/>
</dbReference>
<accession>A0A086AAM5</accession>
<dbReference type="eggNOG" id="ENOG502Z8XB">
    <property type="taxonomic scope" value="Bacteria"/>
</dbReference>
<dbReference type="OrthoDB" id="6372253at2"/>
<evidence type="ECO:0000256" key="1">
    <source>
        <dbReference type="SAM" id="MobiDB-lite"/>
    </source>
</evidence>
<sequence length="267" mass="31118">MNEKNFEYLKDQIKYTGFGEGLESELKEKMQKEEPNFTLNYTAKYGDDTTQATLNFKKSNESDMYFFNSYKVELHKENSKEALEQTFYINKGNNITMKEAYNLLEGRAVNKDLTNKEGEIYNSWLQLDFKQADTNGNFKLNQYHQNYGYDLEATLGKHSIKELENPKYKEDLMDSMKKGNLQSATFLKDGNEIKQYIEASPQFKTINVYDTNMNRINNRHAKEEKQSEGEEVSVKQNNRKQSQSTDDDGPEVPKEAKKKRKSQSSSI</sequence>
<comment type="caution">
    <text evidence="2">The sequence shown here is derived from an EMBL/GenBank/DDBJ whole genome shotgun (WGS) entry which is preliminary data.</text>
</comment>
<evidence type="ECO:0000313" key="3">
    <source>
        <dbReference type="EMBL" id="OXA97777.1"/>
    </source>
</evidence>
<protein>
    <recommendedName>
        <fullName evidence="6">DUF3945 domain-containing protein</fullName>
    </recommendedName>
</protein>
<reference evidence="3 5" key="2">
    <citation type="submission" date="2016-11" db="EMBL/GenBank/DDBJ databases">
        <title>Whole genomes of Flavobacteriaceae.</title>
        <authorList>
            <person name="Stine C."/>
            <person name="Li C."/>
            <person name="Tadesse D."/>
        </authorList>
    </citation>
    <scope>NUCLEOTIDE SEQUENCE [LARGE SCALE GENOMIC DNA]</scope>
    <source>
        <strain evidence="3 5">ATCC 29551</strain>
    </source>
</reference>
<dbReference type="STRING" id="991.IW20_16780"/>
<evidence type="ECO:0000313" key="4">
    <source>
        <dbReference type="Proteomes" id="UP000028712"/>
    </source>
</evidence>
<dbReference type="RefSeq" id="WP_035624641.1">
    <property type="nucleotide sequence ID" value="NZ_JBEWQG010000007.1"/>
</dbReference>
<reference evidence="2 4" key="1">
    <citation type="submission" date="2014-07" db="EMBL/GenBank/DDBJ databases">
        <title>Genome of Flavobacterium hydatis DSM 2063.</title>
        <authorList>
            <person name="Pipes S.E."/>
            <person name="Stropko S.J."/>
            <person name="Newman J.D."/>
        </authorList>
    </citation>
    <scope>NUCLEOTIDE SEQUENCE [LARGE SCALE GENOMIC DNA]</scope>
    <source>
        <strain evidence="2 4">DSM 2063</strain>
    </source>
</reference>
<gene>
    <name evidence="3" type="ORF">B0A62_02655</name>
    <name evidence="2" type="ORF">IW20_16780</name>
</gene>
<organism evidence="2 4">
    <name type="scientific">Flavobacterium hydatis</name>
    <name type="common">Cytophaga aquatilis</name>
    <dbReference type="NCBI Taxonomy" id="991"/>
    <lineage>
        <taxon>Bacteria</taxon>
        <taxon>Pseudomonadati</taxon>
        <taxon>Bacteroidota</taxon>
        <taxon>Flavobacteriia</taxon>
        <taxon>Flavobacteriales</taxon>
        <taxon>Flavobacteriaceae</taxon>
        <taxon>Flavobacterium</taxon>
    </lineage>
</organism>
<feature type="compositionally biased region" description="Polar residues" evidence="1">
    <location>
        <begin position="234"/>
        <end position="244"/>
    </location>
</feature>
<proteinExistence type="predicted"/>